<evidence type="ECO:0000259" key="5">
    <source>
        <dbReference type="PROSITE" id="PS50893"/>
    </source>
</evidence>
<dbReference type="Gene3D" id="3.40.50.300">
    <property type="entry name" value="P-loop containing nucleotide triphosphate hydrolases"/>
    <property type="match status" value="1"/>
</dbReference>
<dbReference type="Proteomes" id="UP000030170">
    <property type="component" value="Unassembled WGS sequence"/>
</dbReference>
<evidence type="ECO:0000256" key="4">
    <source>
        <dbReference type="ARBA" id="ARBA00022840"/>
    </source>
</evidence>
<feature type="domain" description="ABC transporter" evidence="5">
    <location>
        <begin position="2"/>
        <end position="234"/>
    </location>
</feature>
<evidence type="ECO:0000313" key="6">
    <source>
        <dbReference type="EMBL" id="KGF72620.1"/>
    </source>
</evidence>
<evidence type="ECO:0000256" key="3">
    <source>
        <dbReference type="ARBA" id="ARBA00022741"/>
    </source>
</evidence>
<proteinExistence type="inferred from homology"/>
<keyword evidence="2" id="KW-0813">Transport</keyword>
<dbReference type="GO" id="GO:0005524">
    <property type="term" value="F:ATP binding"/>
    <property type="evidence" value="ECO:0007669"/>
    <property type="project" value="UniProtKB-KW"/>
</dbReference>
<evidence type="ECO:0000256" key="1">
    <source>
        <dbReference type="ARBA" id="ARBA00005417"/>
    </source>
</evidence>
<evidence type="ECO:0000313" key="7">
    <source>
        <dbReference type="Proteomes" id="UP000030170"/>
    </source>
</evidence>
<dbReference type="SMART" id="SM00382">
    <property type="entry name" value="AAA"/>
    <property type="match status" value="1"/>
</dbReference>
<dbReference type="CDD" id="cd03235">
    <property type="entry name" value="ABC_Metallic_Cations"/>
    <property type="match status" value="1"/>
</dbReference>
<dbReference type="STRING" id="1497020.DO97_07110"/>
<dbReference type="InterPro" id="IPR003593">
    <property type="entry name" value="AAA+_ATPase"/>
</dbReference>
<dbReference type="InterPro" id="IPR050153">
    <property type="entry name" value="Metal_Ion_Import_ABC"/>
</dbReference>
<comment type="caution">
    <text evidence="6">The sequence shown here is derived from an EMBL/GenBank/DDBJ whole genome shotgun (WGS) entry which is preliminary data.</text>
</comment>
<gene>
    <name evidence="6" type="ORF">DO97_07110</name>
</gene>
<comment type="similarity">
    <text evidence="1">Belongs to the ABC transporter superfamily.</text>
</comment>
<keyword evidence="3" id="KW-0547">Nucleotide-binding</keyword>
<evidence type="ECO:0000256" key="2">
    <source>
        <dbReference type="ARBA" id="ARBA00022448"/>
    </source>
</evidence>
<dbReference type="Pfam" id="PF00005">
    <property type="entry name" value="ABC_tran"/>
    <property type="match status" value="1"/>
</dbReference>
<dbReference type="RefSeq" id="WP_036533297.1">
    <property type="nucleotide sequence ID" value="NZ_JJML01000022.1"/>
</dbReference>
<name>A0A098TJW1_9CYAN</name>
<organism evidence="6 7">
    <name type="scientific">Neosynechococcus sphagnicola sy1</name>
    <dbReference type="NCBI Taxonomy" id="1497020"/>
    <lineage>
        <taxon>Bacteria</taxon>
        <taxon>Bacillati</taxon>
        <taxon>Cyanobacteriota</taxon>
        <taxon>Cyanophyceae</taxon>
        <taxon>Neosynechococcales</taxon>
        <taxon>Neosynechococcaceae</taxon>
        <taxon>Neosynechococcus</taxon>
    </lineage>
</organism>
<dbReference type="PROSITE" id="PS00211">
    <property type="entry name" value="ABC_TRANSPORTER_1"/>
    <property type="match status" value="1"/>
</dbReference>
<keyword evidence="4 6" id="KW-0067">ATP-binding</keyword>
<dbReference type="EMBL" id="JJML01000022">
    <property type="protein sequence ID" value="KGF72620.1"/>
    <property type="molecule type" value="Genomic_DNA"/>
</dbReference>
<accession>A0A098TJW1</accession>
<protein>
    <submittedName>
        <fullName evidence="6">Manganese ABC transporter ATP-binding protein</fullName>
    </submittedName>
</protein>
<dbReference type="InterPro" id="IPR003439">
    <property type="entry name" value="ABC_transporter-like_ATP-bd"/>
</dbReference>
<dbReference type="AlphaFoldDB" id="A0A098TJW1"/>
<dbReference type="GO" id="GO:0016887">
    <property type="term" value="F:ATP hydrolysis activity"/>
    <property type="evidence" value="ECO:0007669"/>
    <property type="project" value="InterPro"/>
</dbReference>
<dbReference type="PROSITE" id="PS50893">
    <property type="entry name" value="ABC_TRANSPORTER_2"/>
    <property type="match status" value="1"/>
</dbReference>
<dbReference type="PANTHER" id="PTHR42734:SF5">
    <property type="entry name" value="IRON TRANSPORT SYSTEM ATP-BINDING PROTEIN HI_0361-RELATED"/>
    <property type="match status" value="1"/>
</dbReference>
<reference evidence="6 7" key="1">
    <citation type="journal article" date="2014" name="Mol. Ecol.">
        <title>Evolution of Synechococcus.</title>
        <authorList>
            <person name="Dvorak P."/>
            <person name="Casamatta D."/>
            <person name="Hasler P."/>
            <person name="Poulickova A."/>
            <person name="Ondrej V."/>
            <person name="Sanges R."/>
        </authorList>
    </citation>
    <scope>NUCLEOTIDE SEQUENCE [LARGE SCALE GENOMIC DNA]</scope>
    <source>
        <strain evidence="6 7">CAUP A 1101</strain>
    </source>
</reference>
<dbReference type="PANTHER" id="PTHR42734">
    <property type="entry name" value="METAL TRANSPORT SYSTEM ATP-BINDING PROTEIN TM_0124-RELATED"/>
    <property type="match status" value="1"/>
</dbReference>
<dbReference type="SUPFAM" id="SSF52540">
    <property type="entry name" value="P-loop containing nucleoside triphosphate hydrolases"/>
    <property type="match status" value="1"/>
</dbReference>
<keyword evidence="7" id="KW-1185">Reference proteome</keyword>
<dbReference type="FunFam" id="3.40.50.300:FF:000134">
    <property type="entry name" value="Iron-enterobactin ABC transporter ATP-binding protein"/>
    <property type="match status" value="1"/>
</dbReference>
<sequence length="249" mass="27446">MLEVRQLAVNYRGICGLEAVNFSVQPGQLVGVIGPNGAGKSTLLKAMLGLVPTVSGGVDFRSQPLQQQRYRVAYVPQRSQIDWDYPVTVRNVAMMGRTRHLGWLGTPGQGTHAIVQSALERVGIWDLRDRRIGELSGGQQQRVFLGRALTQKADLLLFDEPFTGVDQTTEAVILEIYAELRAEGKILLVSSHNWGQTLTQLDRLLLLNRSLIADGTPQEVMTAENLQRAYGSRLGQSQPPPALESQIFC</sequence>
<dbReference type="InterPro" id="IPR027417">
    <property type="entry name" value="P-loop_NTPase"/>
</dbReference>
<dbReference type="InterPro" id="IPR017871">
    <property type="entry name" value="ABC_transporter-like_CS"/>
</dbReference>
<dbReference type="OrthoDB" id="9806726at2"/>